<accession>A0ABU0E3I7</accession>
<sequence>MEKKEKQSSKKSIIINYLLSEITNGNFKVGDQIPSEAELVKKFNFGRQTIHNALSDLAIQGIIDRMPGKGSFVASKPVTRNIQKKLSFTEDMRNIGMIPGSQLLEFKTIKGSDVPDIANELKIDPSESLYFLCRLRTGNGTPIAIQESYMPMKYFPNLDLNAIVESLEDYAKKIGLNIESFFTRLKAVEATEEQAELLQTKSKAILNSISIRYLDDGTPAHYTCSYYRSDLYEYTFSSFSG</sequence>
<dbReference type="PANTHER" id="PTHR44846:SF1">
    <property type="entry name" value="MANNOSYL-D-GLYCERATE TRANSPORT_METABOLISM SYSTEM REPRESSOR MNGR-RELATED"/>
    <property type="match status" value="1"/>
</dbReference>
<evidence type="ECO:0000313" key="5">
    <source>
        <dbReference type="EMBL" id="MDQ0361449.1"/>
    </source>
</evidence>
<proteinExistence type="predicted"/>
<keyword evidence="3" id="KW-0804">Transcription</keyword>
<evidence type="ECO:0000313" key="6">
    <source>
        <dbReference type="Proteomes" id="UP001230220"/>
    </source>
</evidence>
<gene>
    <name evidence="5" type="ORF">J2S15_002196</name>
</gene>
<name>A0ABU0E3I7_9FIRM</name>
<feature type="domain" description="HTH gntR-type" evidence="4">
    <location>
        <begin position="8"/>
        <end position="76"/>
    </location>
</feature>
<keyword evidence="6" id="KW-1185">Reference proteome</keyword>
<dbReference type="InterPro" id="IPR000524">
    <property type="entry name" value="Tscrpt_reg_HTH_GntR"/>
</dbReference>
<dbReference type="SUPFAM" id="SSF64288">
    <property type="entry name" value="Chorismate lyase-like"/>
    <property type="match status" value="1"/>
</dbReference>
<dbReference type="Gene3D" id="1.10.10.10">
    <property type="entry name" value="Winged helix-like DNA-binding domain superfamily/Winged helix DNA-binding domain"/>
    <property type="match status" value="1"/>
</dbReference>
<dbReference type="InterPro" id="IPR050679">
    <property type="entry name" value="Bact_HTH_transcr_reg"/>
</dbReference>
<comment type="caution">
    <text evidence="5">The sequence shown here is derived from an EMBL/GenBank/DDBJ whole genome shotgun (WGS) entry which is preliminary data.</text>
</comment>
<dbReference type="PANTHER" id="PTHR44846">
    <property type="entry name" value="MANNOSYL-D-GLYCERATE TRANSPORT/METABOLISM SYSTEM REPRESSOR MNGR-RELATED"/>
    <property type="match status" value="1"/>
</dbReference>
<dbReference type="SMART" id="SM00345">
    <property type="entry name" value="HTH_GNTR"/>
    <property type="match status" value="1"/>
</dbReference>
<dbReference type="SMART" id="SM00866">
    <property type="entry name" value="UTRA"/>
    <property type="match status" value="1"/>
</dbReference>
<organism evidence="5 6">
    <name type="scientific">Breznakia pachnodae</name>
    <dbReference type="NCBI Taxonomy" id="265178"/>
    <lineage>
        <taxon>Bacteria</taxon>
        <taxon>Bacillati</taxon>
        <taxon>Bacillota</taxon>
        <taxon>Erysipelotrichia</taxon>
        <taxon>Erysipelotrichales</taxon>
        <taxon>Erysipelotrichaceae</taxon>
        <taxon>Breznakia</taxon>
    </lineage>
</organism>
<evidence type="ECO:0000256" key="1">
    <source>
        <dbReference type="ARBA" id="ARBA00023015"/>
    </source>
</evidence>
<dbReference type="Pfam" id="PF00392">
    <property type="entry name" value="GntR"/>
    <property type="match status" value="1"/>
</dbReference>
<evidence type="ECO:0000259" key="4">
    <source>
        <dbReference type="PROSITE" id="PS50949"/>
    </source>
</evidence>
<dbReference type="Gene3D" id="3.40.1410.10">
    <property type="entry name" value="Chorismate lyase-like"/>
    <property type="match status" value="1"/>
</dbReference>
<dbReference type="InterPro" id="IPR036390">
    <property type="entry name" value="WH_DNA-bd_sf"/>
</dbReference>
<dbReference type="InterPro" id="IPR036388">
    <property type="entry name" value="WH-like_DNA-bd_sf"/>
</dbReference>
<dbReference type="RefSeq" id="WP_307408176.1">
    <property type="nucleotide sequence ID" value="NZ_JAUSUR010000003.1"/>
</dbReference>
<dbReference type="EMBL" id="JAUSUR010000003">
    <property type="protein sequence ID" value="MDQ0361449.1"/>
    <property type="molecule type" value="Genomic_DNA"/>
</dbReference>
<dbReference type="InterPro" id="IPR011663">
    <property type="entry name" value="UTRA"/>
</dbReference>
<keyword evidence="2 5" id="KW-0238">DNA-binding</keyword>
<keyword evidence="1" id="KW-0805">Transcription regulation</keyword>
<protein>
    <submittedName>
        <fullName evidence="5">DNA-binding GntR family transcriptional regulator</fullName>
    </submittedName>
</protein>
<evidence type="ECO:0000256" key="3">
    <source>
        <dbReference type="ARBA" id="ARBA00023163"/>
    </source>
</evidence>
<dbReference type="CDD" id="cd07377">
    <property type="entry name" value="WHTH_GntR"/>
    <property type="match status" value="1"/>
</dbReference>
<dbReference type="PROSITE" id="PS50949">
    <property type="entry name" value="HTH_GNTR"/>
    <property type="match status" value="1"/>
</dbReference>
<dbReference type="InterPro" id="IPR028978">
    <property type="entry name" value="Chorismate_lyase_/UTRA_dom_sf"/>
</dbReference>
<dbReference type="Pfam" id="PF07702">
    <property type="entry name" value="UTRA"/>
    <property type="match status" value="1"/>
</dbReference>
<evidence type="ECO:0000256" key="2">
    <source>
        <dbReference type="ARBA" id="ARBA00023125"/>
    </source>
</evidence>
<dbReference type="Proteomes" id="UP001230220">
    <property type="component" value="Unassembled WGS sequence"/>
</dbReference>
<reference evidence="5 6" key="1">
    <citation type="submission" date="2023-07" db="EMBL/GenBank/DDBJ databases">
        <title>Genomic Encyclopedia of Type Strains, Phase IV (KMG-IV): sequencing the most valuable type-strain genomes for metagenomic binning, comparative biology and taxonomic classification.</title>
        <authorList>
            <person name="Goeker M."/>
        </authorList>
    </citation>
    <scope>NUCLEOTIDE SEQUENCE [LARGE SCALE GENOMIC DNA]</scope>
    <source>
        <strain evidence="5 6">DSM 16784</strain>
    </source>
</reference>
<dbReference type="PRINTS" id="PR00035">
    <property type="entry name" value="HTHGNTR"/>
</dbReference>
<dbReference type="GO" id="GO:0003677">
    <property type="term" value="F:DNA binding"/>
    <property type="evidence" value="ECO:0007669"/>
    <property type="project" value="UniProtKB-KW"/>
</dbReference>
<dbReference type="SUPFAM" id="SSF46785">
    <property type="entry name" value="Winged helix' DNA-binding domain"/>
    <property type="match status" value="1"/>
</dbReference>